<name>A0A5J4YPG2_PORPP</name>
<keyword evidence="5" id="KW-1185">Reference proteome</keyword>
<evidence type="ECO:0000256" key="1">
    <source>
        <dbReference type="SAM" id="MobiDB-lite"/>
    </source>
</evidence>
<protein>
    <submittedName>
        <fullName evidence="4">Protein TAB2-like, chloroplastic</fullName>
    </submittedName>
</protein>
<dbReference type="GO" id="GO:0003723">
    <property type="term" value="F:RNA binding"/>
    <property type="evidence" value="ECO:0007669"/>
    <property type="project" value="InterPro"/>
</dbReference>
<sequence>MEAIGFVVGVSSRDAGTASRCAALCTQRAVMRSVEGSAEQQVFANGRMRHGVGRWRNCNNGRVTSRTQRKKSRSDQVAGSPAGSSSPLVELPKPSETWELDFYSRPVLGEDGKKIWELLITDKDGVLEHVEQVPSSSVNSTELRKRVAAVIERAQTKPKVIRFFRGAMRNMISIALSEFDVVVKPSRRTYSLFALQRHRDKNVYPAMPGYRESLRPDMQLNVSISEKLPDALRGERYAFVQLPYALLKEFSKLELDFGELCPVDSELKDDELIPGLVIYSKRATPIAAWMSGLELSCISADMKKREILVQCDLDTSYLFGRVVPSIVDEAREFERRKNDLNGLHFVAVQKDEESDEVDGFWLLQEMLL</sequence>
<organism evidence="4 5">
    <name type="scientific">Porphyridium purpureum</name>
    <name type="common">Red alga</name>
    <name type="synonym">Porphyridium cruentum</name>
    <dbReference type="NCBI Taxonomy" id="35688"/>
    <lineage>
        <taxon>Eukaryota</taxon>
        <taxon>Rhodophyta</taxon>
        <taxon>Bangiophyceae</taxon>
        <taxon>Porphyridiales</taxon>
        <taxon>Porphyridiaceae</taxon>
        <taxon>Porphyridium</taxon>
    </lineage>
</organism>
<feature type="compositionally biased region" description="Polar residues" evidence="1">
    <location>
        <begin position="57"/>
        <end position="66"/>
    </location>
</feature>
<dbReference type="Pfam" id="PF20429">
    <property type="entry name" value="Tab2-like_C"/>
    <property type="match status" value="1"/>
</dbReference>
<accession>A0A5J4YPG2</accession>
<feature type="region of interest" description="Disordered" evidence="1">
    <location>
        <begin position="54"/>
        <end position="92"/>
    </location>
</feature>
<dbReference type="Pfam" id="PF06485">
    <property type="entry name" value="Tab2-like_N"/>
    <property type="match status" value="1"/>
</dbReference>
<evidence type="ECO:0000259" key="3">
    <source>
        <dbReference type="Pfam" id="PF20429"/>
    </source>
</evidence>
<dbReference type="PANTHER" id="PTHR34556">
    <property type="match status" value="1"/>
</dbReference>
<dbReference type="OMA" id="FFRRQMN"/>
<evidence type="ECO:0000313" key="4">
    <source>
        <dbReference type="EMBL" id="KAA8492752.1"/>
    </source>
</evidence>
<dbReference type="InterPro" id="IPR009472">
    <property type="entry name" value="Tab2-like"/>
</dbReference>
<dbReference type="InterPro" id="IPR046761">
    <property type="entry name" value="Tab2-like_C"/>
</dbReference>
<dbReference type="InterPro" id="IPR046760">
    <property type="entry name" value="Tab2-like_N"/>
</dbReference>
<evidence type="ECO:0000313" key="5">
    <source>
        <dbReference type="Proteomes" id="UP000324585"/>
    </source>
</evidence>
<dbReference type="Proteomes" id="UP000324585">
    <property type="component" value="Unassembled WGS sequence"/>
</dbReference>
<proteinExistence type="predicted"/>
<comment type="caution">
    <text evidence="4">The sequence shown here is derived from an EMBL/GenBank/DDBJ whole genome shotgun (WGS) entry which is preliminary data.</text>
</comment>
<evidence type="ECO:0000259" key="2">
    <source>
        <dbReference type="Pfam" id="PF06485"/>
    </source>
</evidence>
<gene>
    <name evidence="4" type="ORF">FVE85_9024</name>
</gene>
<feature type="domain" description="RNA-binding protein Tab2-like N-terminal" evidence="2">
    <location>
        <begin position="97"/>
        <end position="195"/>
    </location>
</feature>
<reference evidence="5" key="1">
    <citation type="journal article" date="2019" name="Nat. Commun.">
        <title>Expansion of phycobilisome linker gene families in mesophilic red algae.</title>
        <authorList>
            <person name="Lee J."/>
            <person name="Kim D."/>
            <person name="Bhattacharya D."/>
            <person name="Yoon H.S."/>
        </authorList>
    </citation>
    <scope>NUCLEOTIDE SEQUENCE [LARGE SCALE GENOMIC DNA]</scope>
    <source>
        <strain evidence="5">CCMP 1328</strain>
    </source>
</reference>
<dbReference type="AlphaFoldDB" id="A0A5J4YPG2"/>
<dbReference type="OrthoDB" id="3833at2759"/>
<dbReference type="PANTHER" id="PTHR34556:SF2">
    <property type="entry name" value="PROTEIN TAB2 HOMOLOG, CHLOROPLASTIC"/>
    <property type="match status" value="1"/>
</dbReference>
<feature type="domain" description="RNA-binding protein Tab2/Atab2 C-terminal" evidence="3">
    <location>
        <begin position="217"/>
        <end position="364"/>
    </location>
</feature>
<dbReference type="EMBL" id="VRMN01000008">
    <property type="protein sequence ID" value="KAA8492752.1"/>
    <property type="molecule type" value="Genomic_DNA"/>
</dbReference>